<organism evidence="8 9">
    <name type="scientific">Mumia flava</name>
    <dbReference type="NCBI Taxonomy" id="1348852"/>
    <lineage>
        <taxon>Bacteria</taxon>
        <taxon>Bacillati</taxon>
        <taxon>Actinomycetota</taxon>
        <taxon>Actinomycetes</taxon>
        <taxon>Propionibacteriales</taxon>
        <taxon>Nocardioidaceae</taxon>
        <taxon>Mumia</taxon>
    </lineage>
</organism>
<feature type="transmembrane region" description="Helical" evidence="6">
    <location>
        <begin position="32"/>
        <end position="50"/>
    </location>
</feature>
<keyword evidence="2 6" id="KW-0812">Transmembrane</keyword>
<keyword evidence="3 6" id="KW-1133">Transmembrane helix</keyword>
<dbReference type="Pfam" id="PF06305">
    <property type="entry name" value="LapA_dom"/>
    <property type="match status" value="1"/>
</dbReference>
<dbReference type="EMBL" id="PGEZ01000001">
    <property type="protein sequence ID" value="PJJ56934.1"/>
    <property type="molecule type" value="Genomic_DNA"/>
</dbReference>
<keyword evidence="1" id="KW-1003">Cell membrane</keyword>
<feature type="domain" description="Lipopolysaccharide assembly protein A" evidence="7">
    <location>
        <begin position="48"/>
        <end position="82"/>
    </location>
</feature>
<accession>A0A2M9BGB4</accession>
<comment type="caution">
    <text evidence="8">The sequence shown here is derived from an EMBL/GenBank/DDBJ whole genome shotgun (WGS) entry which is preliminary data.</text>
</comment>
<evidence type="ECO:0000259" key="7">
    <source>
        <dbReference type="Pfam" id="PF06305"/>
    </source>
</evidence>
<feature type="region of interest" description="Disordered" evidence="5">
    <location>
        <begin position="1"/>
        <end position="26"/>
    </location>
</feature>
<dbReference type="AlphaFoldDB" id="A0A2M9BGB4"/>
<evidence type="ECO:0000256" key="3">
    <source>
        <dbReference type="ARBA" id="ARBA00022989"/>
    </source>
</evidence>
<dbReference type="InterPro" id="IPR010445">
    <property type="entry name" value="LapA_dom"/>
</dbReference>
<gene>
    <name evidence="8" type="ORF">CLV56_1152</name>
</gene>
<name>A0A2M9BGB4_9ACTN</name>
<evidence type="ECO:0000313" key="8">
    <source>
        <dbReference type="EMBL" id="PJJ56934.1"/>
    </source>
</evidence>
<keyword evidence="4 6" id="KW-0472">Membrane</keyword>
<protein>
    <submittedName>
        <fullName evidence="8">Uncharacterized protein DUF1049</fullName>
    </submittedName>
</protein>
<evidence type="ECO:0000256" key="4">
    <source>
        <dbReference type="ARBA" id="ARBA00023136"/>
    </source>
</evidence>
<sequence length="93" mass="10666">MRGQPVNDPAPSQDPERTPGSSQVTSEQVRRFGIPAVIALAALLFILQNTDEVSFEFLWFDFTWPLWIMLLVFSGVGAIVYWGVERRIRSRRK</sequence>
<keyword evidence="9" id="KW-1185">Reference proteome</keyword>
<evidence type="ECO:0000256" key="1">
    <source>
        <dbReference type="ARBA" id="ARBA00022475"/>
    </source>
</evidence>
<evidence type="ECO:0000313" key="9">
    <source>
        <dbReference type="Proteomes" id="UP000230842"/>
    </source>
</evidence>
<proteinExistence type="predicted"/>
<evidence type="ECO:0000256" key="2">
    <source>
        <dbReference type="ARBA" id="ARBA00022692"/>
    </source>
</evidence>
<evidence type="ECO:0000256" key="5">
    <source>
        <dbReference type="SAM" id="MobiDB-lite"/>
    </source>
</evidence>
<dbReference type="GO" id="GO:0005886">
    <property type="term" value="C:plasma membrane"/>
    <property type="evidence" value="ECO:0007669"/>
    <property type="project" value="InterPro"/>
</dbReference>
<dbReference type="Proteomes" id="UP000230842">
    <property type="component" value="Unassembled WGS sequence"/>
</dbReference>
<feature type="transmembrane region" description="Helical" evidence="6">
    <location>
        <begin position="62"/>
        <end position="84"/>
    </location>
</feature>
<evidence type="ECO:0000256" key="6">
    <source>
        <dbReference type="SAM" id="Phobius"/>
    </source>
</evidence>
<reference evidence="8 9" key="1">
    <citation type="submission" date="2017-11" db="EMBL/GenBank/DDBJ databases">
        <title>Genomic Encyclopedia of Archaeal and Bacterial Type Strains, Phase II (KMG-II): From Individual Species to Whole Genera.</title>
        <authorList>
            <person name="Goeker M."/>
        </authorList>
    </citation>
    <scope>NUCLEOTIDE SEQUENCE [LARGE SCALE GENOMIC DNA]</scope>
    <source>
        <strain evidence="8 9">DSM 27763</strain>
    </source>
</reference>